<evidence type="ECO:0000313" key="2">
    <source>
        <dbReference type="EMBL" id="OQD90389.1"/>
    </source>
</evidence>
<feature type="compositionally biased region" description="Polar residues" evidence="1">
    <location>
        <begin position="114"/>
        <end position="123"/>
    </location>
</feature>
<sequence>MSSNPRPHRNKKNKKKRTSSFSQTENLNITSPTPTKDTDNSQLAAQMASSNELVDQRIESTPLSPVAPSFTPASTLGNIAEDVNVEAALVSGTSSAATPGSPLKTTEYIDLDTPVSSPTSFAASVTDADENNDTRSNVANAGTPVVGAGARAAGTDPAAASSGAAAVDIGLTFGNAGALASSGSAAANADAANVGSTDAYLEDDEYEPPQPGTAYNCAEEQARTTSAVEMFRQIRADRTQVIDVPMTPLGSPVNGNTDFQIWQTSMVLLVRQHGVYGAIDPGIHSLPPGHELYLWYVHMLDIACALIWNNLSAELKANRWLRLLFFQKMPEKLFRVLAISFGEGGDFQDVNTVMGEIDLRHP</sequence>
<name>A0A1V6QME3_9EURO</name>
<proteinExistence type="predicted"/>
<evidence type="ECO:0000256" key="1">
    <source>
        <dbReference type="SAM" id="MobiDB-lite"/>
    </source>
</evidence>
<accession>A0A1V6QME3</accession>
<feature type="compositionally biased region" description="Polar residues" evidence="1">
    <location>
        <begin position="19"/>
        <end position="43"/>
    </location>
</feature>
<reference evidence="3" key="1">
    <citation type="journal article" date="2017" name="Nat. Microbiol.">
        <title>Global analysis of biosynthetic gene clusters reveals vast potential of secondary metabolite production in Penicillium species.</title>
        <authorList>
            <person name="Nielsen J.C."/>
            <person name="Grijseels S."/>
            <person name="Prigent S."/>
            <person name="Ji B."/>
            <person name="Dainat J."/>
            <person name="Nielsen K.F."/>
            <person name="Frisvad J.C."/>
            <person name="Workman M."/>
            <person name="Nielsen J."/>
        </authorList>
    </citation>
    <scope>NUCLEOTIDE SEQUENCE [LARGE SCALE GENOMIC DNA]</scope>
    <source>
        <strain evidence="3">IBT 31811</strain>
    </source>
</reference>
<feature type="region of interest" description="Disordered" evidence="1">
    <location>
        <begin position="1"/>
        <end position="43"/>
    </location>
</feature>
<feature type="compositionally biased region" description="Basic residues" evidence="1">
    <location>
        <begin position="1"/>
        <end position="18"/>
    </location>
</feature>
<dbReference type="AlphaFoldDB" id="A0A1V6QME3"/>
<protein>
    <submittedName>
        <fullName evidence="2">Uncharacterized protein</fullName>
    </submittedName>
</protein>
<evidence type="ECO:0000313" key="3">
    <source>
        <dbReference type="Proteomes" id="UP000191672"/>
    </source>
</evidence>
<gene>
    <name evidence="2" type="ORF">PENANT_c001G01306</name>
</gene>
<keyword evidence="3" id="KW-1185">Reference proteome</keyword>
<organism evidence="2 3">
    <name type="scientific">Penicillium antarcticum</name>
    <dbReference type="NCBI Taxonomy" id="416450"/>
    <lineage>
        <taxon>Eukaryota</taxon>
        <taxon>Fungi</taxon>
        <taxon>Dikarya</taxon>
        <taxon>Ascomycota</taxon>
        <taxon>Pezizomycotina</taxon>
        <taxon>Eurotiomycetes</taxon>
        <taxon>Eurotiomycetidae</taxon>
        <taxon>Eurotiales</taxon>
        <taxon>Aspergillaceae</taxon>
        <taxon>Penicillium</taxon>
    </lineage>
</organism>
<dbReference type="Proteomes" id="UP000191672">
    <property type="component" value="Unassembled WGS sequence"/>
</dbReference>
<comment type="caution">
    <text evidence="2">The sequence shown here is derived from an EMBL/GenBank/DDBJ whole genome shotgun (WGS) entry which is preliminary data.</text>
</comment>
<dbReference type="EMBL" id="MDYN01000001">
    <property type="protein sequence ID" value="OQD90389.1"/>
    <property type="molecule type" value="Genomic_DNA"/>
</dbReference>
<feature type="region of interest" description="Disordered" evidence="1">
    <location>
        <begin position="92"/>
        <end position="141"/>
    </location>
</feature>